<name>A0A819HW65_9BILA</name>
<protein>
    <recommendedName>
        <fullName evidence="2">Helix-turn-helix domain-containing protein</fullName>
    </recommendedName>
</protein>
<dbReference type="AlphaFoldDB" id="A0A819HW65"/>
<proteinExistence type="predicted"/>
<organism evidence="3 4">
    <name type="scientific">Adineta steineri</name>
    <dbReference type="NCBI Taxonomy" id="433720"/>
    <lineage>
        <taxon>Eukaryota</taxon>
        <taxon>Metazoa</taxon>
        <taxon>Spiralia</taxon>
        <taxon>Gnathifera</taxon>
        <taxon>Rotifera</taxon>
        <taxon>Eurotatoria</taxon>
        <taxon>Bdelloidea</taxon>
        <taxon>Adinetida</taxon>
        <taxon>Adinetidae</taxon>
        <taxon>Adineta</taxon>
    </lineage>
</organism>
<keyword evidence="1" id="KW-0175">Coiled coil</keyword>
<evidence type="ECO:0000313" key="3">
    <source>
        <dbReference type="EMBL" id="CAF3908720.1"/>
    </source>
</evidence>
<feature type="coiled-coil region" evidence="1">
    <location>
        <begin position="361"/>
        <end position="388"/>
    </location>
</feature>
<reference evidence="3" key="1">
    <citation type="submission" date="2021-02" db="EMBL/GenBank/DDBJ databases">
        <authorList>
            <person name="Nowell W R."/>
        </authorList>
    </citation>
    <scope>NUCLEOTIDE SEQUENCE</scope>
</reference>
<dbReference type="Proteomes" id="UP000663844">
    <property type="component" value="Unassembled WGS sequence"/>
</dbReference>
<gene>
    <name evidence="3" type="ORF">OXD698_LOCUS24356</name>
</gene>
<feature type="domain" description="Helix-turn-helix" evidence="2">
    <location>
        <begin position="891"/>
        <end position="949"/>
    </location>
</feature>
<dbReference type="InterPro" id="IPR058912">
    <property type="entry name" value="HTH_animal"/>
</dbReference>
<dbReference type="EMBL" id="CAJOAZ010002236">
    <property type="protein sequence ID" value="CAF3908720.1"/>
    <property type="molecule type" value="Genomic_DNA"/>
</dbReference>
<evidence type="ECO:0000256" key="1">
    <source>
        <dbReference type="SAM" id="Coils"/>
    </source>
</evidence>
<dbReference type="PANTHER" id="PTHR21301">
    <property type="entry name" value="REVERSE TRANSCRIPTASE"/>
    <property type="match status" value="1"/>
</dbReference>
<comment type="caution">
    <text evidence="3">The sequence shown here is derived from an EMBL/GenBank/DDBJ whole genome shotgun (WGS) entry which is preliminary data.</text>
</comment>
<evidence type="ECO:0000313" key="4">
    <source>
        <dbReference type="Proteomes" id="UP000663844"/>
    </source>
</evidence>
<accession>A0A819HW65</accession>
<dbReference type="Pfam" id="PF26215">
    <property type="entry name" value="HTH_animal"/>
    <property type="match status" value="1"/>
</dbReference>
<evidence type="ECO:0000259" key="2">
    <source>
        <dbReference type="Pfam" id="PF26215"/>
    </source>
</evidence>
<sequence length="1056" mass="127507">MFDPNRKIDGIVDRFDDIYHGYDDDIDEKDDIDIDFLQFFTNSNKNDDDNDDFNNDIVENTEPQQQLSPVLIIKKATRNLPSYLSNDRKLFEETILPYIPKITGMFIMEDLREIARLEHELKLSYLNFYLWRTYLHSGTGHSFDNEDNDLQPWQATVHRIRDERSRVPLCIWPEKLKLIVRADPDFKIKAGQYISDKCVDYVKRKIQDFRAQYYNYKDQLKEKKEQLRPNLTLDLEGKIKAFVEQYGIALHRIKIESEKVIIKYDYYDELIDRDFHHERCYADQIKLYDTLCKSKLNFATAQIGLALLKQRVAYDYVSDLCHIYLPKTLATIKDQDIQQRLRSRFEKLRQRTQADMLLIHIRIAEIKMNEYQEKFDQEYKQYEQNQRRHFFDGNLTREMDYIMKEQRFKNMDERLQILYDLKLRFFRQSIYSKMNSSPSLICRAIHHLSSEQLRFLHRGPTYVLPCQMHLLSKSSTLHQILTQQIMPLREQLTKLFDKYSMFVSDSHLFQQRIEQQFFQSFSLSIPTSLEERVFYEQKLIQSIRTQLHKDQLILRRTADDYNTYYLGYQHEFQIKTNDYMEQNNYFEMITTTQDEINAEQNQIIQKIKLLYSVLNQLTQEHLISTDTMRRFQIRNITNIKLPYLYFLPEETPNGEMCVKPRFSSHKNAPMYQLATFLDQILRPLYEKYAQSTSLINGQDFIQKLNFYTRQTDCLTPRTQFITFQIHNLSTRVTHQDLRDVFKQFIMRHIDTFPYKGFQADAIIELIELILSNNIFTYNGKIYRFIKGSSINLALTELLLDIYLHKWQIPLVRLTNLKQLYYGRYHHTGILTWNGSMNDLQTCILKLNEQYPDIQLTISRGFHVHFLDAYIENRNGNLYTRVYHDPMKQFFLLPYTPNHPRLLHRQWFRFALVRAVQYCCTYEDFQDERLKIELTFLANGYSLDFVKYHLQQFLKRFSSSLTSIYFNHSIYATFRRDLFVYFNEQKYYFDENQLQQRKSRIIELYYLYDWGKRHEFNQKFYHLWSTMVNEHSALQKLGLKIILTTKHCYLSNTLLTQ</sequence>
<dbReference type="PANTHER" id="PTHR21301:SF10">
    <property type="entry name" value="REVERSE TRANSCRIPTASE DOMAIN-CONTAINING PROTEIN"/>
    <property type="match status" value="1"/>
</dbReference>